<dbReference type="NCBIfam" id="NF002362">
    <property type="entry name" value="PRK01343.1"/>
    <property type="match status" value="1"/>
</dbReference>
<feature type="binding site" evidence="3">
    <location>
        <position position="34"/>
    </location>
    <ligand>
        <name>Zn(2+)</name>
        <dbReference type="ChEBI" id="CHEBI:29105"/>
    </ligand>
</feature>
<accession>A0A1U9JWC8</accession>
<keyword evidence="2 3" id="KW-0862">Zinc</keyword>
<comment type="subunit">
    <text evidence="3">Interacts with GyrB.</text>
</comment>
<gene>
    <name evidence="3 4" type="primary">yacG</name>
    <name evidence="4" type="ORF">BHV28_15050</name>
</gene>
<proteinExistence type="inferred from homology"/>
<evidence type="ECO:0000256" key="1">
    <source>
        <dbReference type="ARBA" id="ARBA00022723"/>
    </source>
</evidence>
<reference evidence="4 5" key="2">
    <citation type="journal article" date="2016" name="Sci. Rep.">
        <title>The genome of Rhizobiales bacteria in predatory ants reveals urease gene functions but no genes for nitrogen fixation.</title>
        <authorList>
            <person name="Neuvonen M.M."/>
            <person name="Tamarit D."/>
            <person name="Naslund K."/>
            <person name="Liebig J."/>
            <person name="Feldhaar H."/>
            <person name="Moran N.A."/>
            <person name="Guy L."/>
            <person name="Andersson S.G."/>
        </authorList>
    </citation>
    <scope>NUCLEOTIDE SEQUENCE [LARGE SCALE GENOMIC DNA]</scope>
    <source>
        <strain evidence="4 5">Hsal</strain>
    </source>
</reference>
<dbReference type="KEGG" id="thd:BHV28_15050"/>
<dbReference type="InterPro" id="IPR005584">
    <property type="entry name" value="DNA_gyrase_inhibitor_YacG"/>
</dbReference>
<comment type="cofactor">
    <cofactor evidence="3">
        <name>Zn(2+)</name>
        <dbReference type="ChEBI" id="CHEBI:29105"/>
    </cofactor>
    <text evidence="3">Binds 1 zinc ion.</text>
</comment>
<feature type="binding site" evidence="3">
    <location>
        <position position="38"/>
    </location>
    <ligand>
        <name>Zn(2+)</name>
        <dbReference type="ChEBI" id="CHEBI:29105"/>
    </ligand>
</feature>
<dbReference type="AlphaFoldDB" id="A0A1U9JWC8"/>
<dbReference type="GO" id="GO:0006355">
    <property type="term" value="P:regulation of DNA-templated transcription"/>
    <property type="evidence" value="ECO:0007669"/>
    <property type="project" value="InterPro"/>
</dbReference>
<dbReference type="Gene3D" id="3.30.50.10">
    <property type="entry name" value="Erythroid Transcription Factor GATA-1, subunit A"/>
    <property type="match status" value="1"/>
</dbReference>
<dbReference type="PANTHER" id="PTHR36150">
    <property type="entry name" value="DNA GYRASE INHIBITOR YACG"/>
    <property type="match status" value="1"/>
</dbReference>
<evidence type="ECO:0000256" key="3">
    <source>
        <dbReference type="HAMAP-Rule" id="MF_00649"/>
    </source>
</evidence>
<dbReference type="GO" id="GO:0008657">
    <property type="term" value="F:DNA topoisomerase type II (double strand cut, ATP-hydrolyzing) inhibitor activity"/>
    <property type="evidence" value="ECO:0007669"/>
    <property type="project" value="UniProtKB-UniRule"/>
</dbReference>
<keyword evidence="5" id="KW-1185">Reference proteome</keyword>
<dbReference type="Pfam" id="PF03884">
    <property type="entry name" value="YacG"/>
    <property type="match status" value="1"/>
</dbReference>
<dbReference type="GO" id="GO:0008270">
    <property type="term" value="F:zinc ion binding"/>
    <property type="evidence" value="ECO:0007669"/>
    <property type="project" value="UniProtKB-UniRule"/>
</dbReference>
<organism evidence="4 5">
    <name type="scientific">Candidatus Tokpelaia hoelldobleri</name>
    <dbReference type="NCBI Taxonomy" id="1902579"/>
    <lineage>
        <taxon>Bacteria</taxon>
        <taxon>Pseudomonadati</taxon>
        <taxon>Pseudomonadota</taxon>
        <taxon>Alphaproteobacteria</taxon>
        <taxon>Hyphomicrobiales</taxon>
        <taxon>Candidatus Tokpelaia</taxon>
    </lineage>
</organism>
<keyword evidence="1 3" id="KW-0479">Metal-binding</keyword>
<dbReference type="InterPro" id="IPR013088">
    <property type="entry name" value="Znf_NHR/GATA"/>
</dbReference>
<dbReference type="SUPFAM" id="SSF57716">
    <property type="entry name" value="Glucocorticoid receptor-like (DNA-binding domain)"/>
    <property type="match status" value="1"/>
</dbReference>
<dbReference type="STRING" id="1902579.BHV28_15050"/>
<evidence type="ECO:0000313" key="4">
    <source>
        <dbReference type="EMBL" id="AQS42185.1"/>
    </source>
</evidence>
<sequence length="76" mass="8863">MSEREQKNTVTPLRAVIPCPECGKPSTREHYPFCSRRCRALDLNRWLSGSYVLPGRKLSDEQDDQIFFDDKNPFSE</sequence>
<protein>
    <recommendedName>
        <fullName evidence="3">DNA gyrase inhibitor YacG</fullName>
    </recommendedName>
</protein>
<name>A0A1U9JWC8_9HYPH</name>
<feature type="binding site" evidence="3">
    <location>
        <position position="19"/>
    </location>
    <ligand>
        <name>Zn(2+)</name>
        <dbReference type="ChEBI" id="CHEBI:29105"/>
    </ligand>
</feature>
<feature type="binding site" evidence="3">
    <location>
        <position position="22"/>
    </location>
    <ligand>
        <name>Zn(2+)</name>
        <dbReference type="ChEBI" id="CHEBI:29105"/>
    </ligand>
</feature>
<dbReference type="Proteomes" id="UP000188912">
    <property type="component" value="Chromosome"/>
</dbReference>
<evidence type="ECO:0000256" key="2">
    <source>
        <dbReference type="ARBA" id="ARBA00022833"/>
    </source>
</evidence>
<reference evidence="4 5" key="1">
    <citation type="journal article" date="2010" name="Science">
        <title>Genomic comparison of the ants Camponotus floridanus and Harpegnathos saltator.</title>
        <authorList>
            <person name="Bonasio R."/>
            <person name="Zhang G."/>
            <person name="Ye C."/>
            <person name="Mutti N.S."/>
            <person name="Fang X."/>
            <person name="Qin N."/>
            <person name="Donahue G."/>
            <person name="Yang P."/>
            <person name="Li Q."/>
            <person name="Li C."/>
            <person name="Zhang P."/>
            <person name="Huang Z."/>
            <person name="Berger S.L."/>
            <person name="Reinberg D."/>
            <person name="Wang J."/>
            <person name="Liebig J."/>
        </authorList>
    </citation>
    <scope>NUCLEOTIDE SEQUENCE [LARGE SCALE GENOMIC DNA]</scope>
    <source>
        <strain evidence="4 5">Hsal</strain>
    </source>
</reference>
<dbReference type="EMBL" id="CP017315">
    <property type="protein sequence ID" value="AQS42185.1"/>
    <property type="molecule type" value="Genomic_DNA"/>
</dbReference>
<comment type="similarity">
    <text evidence="3">Belongs to the DNA gyrase inhibitor YacG family.</text>
</comment>
<dbReference type="HAMAP" id="MF_00649">
    <property type="entry name" value="DNA_gyrase_inhibitor_YacG"/>
    <property type="match status" value="1"/>
</dbReference>
<evidence type="ECO:0000313" key="5">
    <source>
        <dbReference type="Proteomes" id="UP000188912"/>
    </source>
</evidence>
<comment type="function">
    <text evidence="3">Inhibits all the catalytic activities of DNA gyrase by preventing its interaction with DNA. Acts by binding directly to the C-terminal domain of GyrB, which probably disrupts DNA binding by the gyrase.</text>
</comment>
<dbReference type="PANTHER" id="PTHR36150:SF1">
    <property type="entry name" value="DNA GYRASE INHIBITOR YACG"/>
    <property type="match status" value="1"/>
</dbReference>